<keyword evidence="4" id="KW-1133">Transmembrane helix</keyword>
<feature type="compositionally biased region" description="Basic and acidic residues" evidence="7">
    <location>
        <begin position="159"/>
        <end position="175"/>
    </location>
</feature>
<dbReference type="PANTHER" id="PTHR21382:SF1">
    <property type="entry name" value="NADH DEHYDROGENASE [UBIQUINONE] 1 ALPHA SUBCOMPLEX SUBUNIT 11"/>
    <property type="match status" value="1"/>
</dbReference>
<keyword evidence="3" id="KW-0999">Mitochondrion inner membrane</keyword>
<dbReference type="EMBL" id="KZ819634">
    <property type="protein sequence ID" value="PWN94009.1"/>
    <property type="molecule type" value="Genomic_DNA"/>
</dbReference>
<organism evidence="8 9">
    <name type="scientific">Acaromyces ingoldii</name>
    <dbReference type="NCBI Taxonomy" id="215250"/>
    <lineage>
        <taxon>Eukaryota</taxon>
        <taxon>Fungi</taxon>
        <taxon>Dikarya</taxon>
        <taxon>Basidiomycota</taxon>
        <taxon>Ustilaginomycotina</taxon>
        <taxon>Exobasidiomycetes</taxon>
        <taxon>Exobasidiales</taxon>
        <taxon>Cryptobasidiaceae</taxon>
        <taxon>Acaromyces</taxon>
    </lineage>
</organism>
<proteinExistence type="predicted"/>
<dbReference type="GO" id="GO:0045271">
    <property type="term" value="C:respiratory chain complex I"/>
    <property type="evidence" value="ECO:0007669"/>
    <property type="project" value="InterPro"/>
</dbReference>
<keyword evidence="9" id="KW-1185">Reference proteome</keyword>
<evidence type="ECO:0000313" key="9">
    <source>
        <dbReference type="Proteomes" id="UP000245768"/>
    </source>
</evidence>
<keyword evidence="2" id="KW-0812">Transmembrane</keyword>
<dbReference type="InParanoid" id="A0A316YXM9"/>
<evidence type="ECO:0000256" key="4">
    <source>
        <dbReference type="ARBA" id="ARBA00022989"/>
    </source>
</evidence>
<dbReference type="InterPro" id="IPR039205">
    <property type="entry name" value="NDUFA11"/>
</dbReference>
<keyword evidence="6" id="KW-0472">Membrane</keyword>
<dbReference type="GO" id="GO:0006120">
    <property type="term" value="P:mitochondrial electron transport, NADH to ubiquinone"/>
    <property type="evidence" value="ECO:0007669"/>
    <property type="project" value="InterPro"/>
</dbReference>
<evidence type="ECO:0000256" key="3">
    <source>
        <dbReference type="ARBA" id="ARBA00022792"/>
    </source>
</evidence>
<dbReference type="GO" id="GO:0005743">
    <property type="term" value="C:mitochondrial inner membrane"/>
    <property type="evidence" value="ECO:0007669"/>
    <property type="project" value="UniProtKB-SubCell"/>
</dbReference>
<evidence type="ECO:0000313" key="8">
    <source>
        <dbReference type="EMBL" id="PWN94009.1"/>
    </source>
</evidence>
<dbReference type="OrthoDB" id="1913277at2759"/>
<evidence type="ECO:0000256" key="7">
    <source>
        <dbReference type="SAM" id="MobiDB-lite"/>
    </source>
</evidence>
<evidence type="ECO:0000256" key="5">
    <source>
        <dbReference type="ARBA" id="ARBA00023128"/>
    </source>
</evidence>
<evidence type="ECO:0000256" key="1">
    <source>
        <dbReference type="ARBA" id="ARBA00004448"/>
    </source>
</evidence>
<evidence type="ECO:0000256" key="2">
    <source>
        <dbReference type="ARBA" id="ARBA00022692"/>
    </source>
</evidence>
<dbReference type="RefSeq" id="XP_025381207.1">
    <property type="nucleotide sequence ID" value="XM_025523080.1"/>
</dbReference>
<sequence>MAPPVEQAQTEPENYEERSALNNGMSAAVGSAAAGLFVSAIQNSIQTHDKGAMGVFTRTGSTIALFTAMGGIFSFTDSFVANRRQKNDAFNGAAGGCAAGLVAGANARSIPMMFGSCAALAALVGTFDAAGKSLTGSYAHGAPDFGAQAAQHGVALEGDAGHGQRGWREEREARRKSFFKKKTTDVETE</sequence>
<gene>
    <name evidence="8" type="ORF">FA10DRAFT_270905</name>
</gene>
<protein>
    <submittedName>
        <fullName evidence="8">Uncharacterized protein</fullName>
    </submittedName>
</protein>
<evidence type="ECO:0000256" key="6">
    <source>
        <dbReference type="ARBA" id="ARBA00023136"/>
    </source>
</evidence>
<dbReference type="STRING" id="215250.A0A316YXM9"/>
<name>A0A316YXM9_9BASI</name>
<reference evidence="8 9" key="1">
    <citation type="journal article" date="2018" name="Mol. Biol. Evol.">
        <title>Broad Genomic Sampling Reveals a Smut Pathogenic Ancestry of the Fungal Clade Ustilaginomycotina.</title>
        <authorList>
            <person name="Kijpornyongpan T."/>
            <person name="Mondo S.J."/>
            <person name="Barry K."/>
            <person name="Sandor L."/>
            <person name="Lee J."/>
            <person name="Lipzen A."/>
            <person name="Pangilinan J."/>
            <person name="LaButti K."/>
            <person name="Hainaut M."/>
            <person name="Henrissat B."/>
            <person name="Grigoriev I.V."/>
            <person name="Spatafora J.W."/>
            <person name="Aime M.C."/>
        </authorList>
    </citation>
    <scope>NUCLEOTIDE SEQUENCE [LARGE SCALE GENOMIC DNA]</scope>
    <source>
        <strain evidence="8 9">MCA 4198</strain>
    </source>
</reference>
<dbReference type="GeneID" id="37044996"/>
<dbReference type="PANTHER" id="PTHR21382">
    <property type="entry name" value="NADH-UBIQUINONE OXIDOREDUCTASE SUBUNIT"/>
    <property type="match status" value="1"/>
</dbReference>
<dbReference type="AlphaFoldDB" id="A0A316YXM9"/>
<feature type="region of interest" description="Disordered" evidence="7">
    <location>
        <begin position="158"/>
        <end position="189"/>
    </location>
</feature>
<keyword evidence="5" id="KW-0496">Mitochondrion</keyword>
<dbReference type="Proteomes" id="UP000245768">
    <property type="component" value="Unassembled WGS sequence"/>
</dbReference>
<accession>A0A316YXM9</accession>
<comment type="subcellular location">
    <subcellularLocation>
        <location evidence="1">Mitochondrion inner membrane</location>
        <topology evidence="1">Multi-pass membrane protein</topology>
    </subcellularLocation>
</comment>